<reference evidence="1" key="1">
    <citation type="submission" date="2016-11" db="EMBL/GenBank/DDBJ databases">
        <title>The genome of Nicotiana attenuata.</title>
        <authorList>
            <person name="Xu S."/>
            <person name="Brockmoeller T."/>
            <person name="Gaquerel E."/>
            <person name="Navarro A."/>
            <person name="Kuhl H."/>
            <person name="Gase K."/>
            <person name="Ling Z."/>
            <person name="Zhou W."/>
            <person name="Kreitzer C."/>
            <person name="Stanke M."/>
            <person name="Tang H."/>
            <person name="Lyons E."/>
            <person name="Pandey P."/>
            <person name="Pandey S.P."/>
            <person name="Timmermann B."/>
            <person name="Baldwin I.T."/>
        </authorList>
    </citation>
    <scope>NUCLEOTIDE SEQUENCE [LARGE SCALE GENOMIC DNA]</scope>
    <source>
        <strain evidence="1">UT</strain>
    </source>
</reference>
<dbReference type="Proteomes" id="UP000187609">
    <property type="component" value="Unassembled WGS sequence"/>
</dbReference>
<dbReference type="EMBL" id="MJEQ01037191">
    <property type="protein sequence ID" value="OIS98560.1"/>
    <property type="molecule type" value="Genomic_DNA"/>
</dbReference>
<dbReference type="Gramene" id="OIS98560">
    <property type="protein sequence ID" value="OIS98560"/>
    <property type="gene ID" value="A4A49_60996"/>
</dbReference>
<organism evidence="1 2">
    <name type="scientific">Nicotiana attenuata</name>
    <name type="common">Coyote tobacco</name>
    <dbReference type="NCBI Taxonomy" id="49451"/>
    <lineage>
        <taxon>Eukaryota</taxon>
        <taxon>Viridiplantae</taxon>
        <taxon>Streptophyta</taxon>
        <taxon>Embryophyta</taxon>
        <taxon>Tracheophyta</taxon>
        <taxon>Spermatophyta</taxon>
        <taxon>Magnoliopsida</taxon>
        <taxon>eudicotyledons</taxon>
        <taxon>Gunneridae</taxon>
        <taxon>Pentapetalae</taxon>
        <taxon>asterids</taxon>
        <taxon>lamiids</taxon>
        <taxon>Solanales</taxon>
        <taxon>Solanaceae</taxon>
        <taxon>Nicotianoideae</taxon>
        <taxon>Nicotianeae</taxon>
        <taxon>Nicotiana</taxon>
    </lineage>
</organism>
<dbReference type="SMR" id="A0A1J6ITT4"/>
<dbReference type="InterPro" id="IPR014710">
    <property type="entry name" value="RmlC-like_jellyroll"/>
</dbReference>
<gene>
    <name evidence="1" type="ORF">A4A49_60996</name>
</gene>
<comment type="caution">
    <text evidence="1">The sequence shown here is derived from an EMBL/GenBank/DDBJ whole genome shotgun (WGS) entry which is preliminary data.</text>
</comment>
<dbReference type="SUPFAM" id="SSF51182">
    <property type="entry name" value="RmlC-like cupins"/>
    <property type="match status" value="1"/>
</dbReference>
<dbReference type="InterPro" id="IPR011051">
    <property type="entry name" value="RmlC_Cupin_sf"/>
</dbReference>
<name>A0A1J6ITT4_NICAT</name>
<keyword evidence="2" id="KW-1185">Reference proteome</keyword>
<sequence length="62" mass="7126">MNINQGGMLLPVYCTRTTWFVMIVEGNGRFEMACRHLGSQSQRRRHHYQKVQGSLSVGDVMI</sequence>
<feature type="non-terminal residue" evidence="1">
    <location>
        <position position="62"/>
    </location>
</feature>
<accession>A0A1J6ITT4</accession>
<proteinExistence type="predicted"/>
<dbReference type="Gene3D" id="2.60.120.10">
    <property type="entry name" value="Jelly Rolls"/>
    <property type="match status" value="1"/>
</dbReference>
<evidence type="ECO:0000313" key="2">
    <source>
        <dbReference type="Proteomes" id="UP000187609"/>
    </source>
</evidence>
<dbReference type="AlphaFoldDB" id="A0A1J6ITT4"/>
<evidence type="ECO:0000313" key="1">
    <source>
        <dbReference type="EMBL" id="OIS98560.1"/>
    </source>
</evidence>
<protein>
    <submittedName>
        <fullName evidence="1">Uncharacterized protein</fullName>
    </submittedName>
</protein>